<evidence type="ECO:0000313" key="12">
    <source>
        <dbReference type="Proteomes" id="UP000265882"/>
    </source>
</evidence>
<proteinExistence type="predicted"/>
<evidence type="ECO:0000259" key="10">
    <source>
        <dbReference type="Pfam" id="PF13231"/>
    </source>
</evidence>
<reference evidence="11 12" key="1">
    <citation type="journal article" date="2017" name="ISME J.">
        <title>Energy and carbon metabolisms in a deep terrestrial subsurface fluid microbial community.</title>
        <authorList>
            <person name="Momper L."/>
            <person name="Jungbluth S.P."/>
            <person name="Lee M.D."/>
            <person name="Amend J.P."/>
        </authorList>
    </citation>
    <scope>NUCLEOTIDE SEQUENCE [LARGE SCALE GENOMIC DNA]</scope>
    <source>
        <strain evidence="11">SURF_5</strain>
    </source>
</reference>
<dbReference type="InterPro" id="IPR050297">
    <property type="entry name" value="LipidA_mod_glycosyltrf_83"/>
</dbReference>
<evidence type="ECO:0000256" key="4">
    <source>
        <dbReference type="ARBA" id="ARBA00022679"/>
    </source>
</evidence>
<sequence>MTHEKLRTYLRSPAFLCGLVFLLALVVRLVYLYEIRGNPFFENLTLDQASYDRWAQRIAAGDWLGTDIFYQDPLYPYFLGVLYRIFGRDLFWVRAVQMLIGSLTCVLIFILGHSFFGKRAALVAGIFAAVYKPFFYFDAMILKTFLGVFLLCLFLVVLIVARPRRSLLAWVAAGLVLGLLALVRANALALVIGAPAWLFLVEREGETRNYKLIATAGFIVGLLLVVIPVSARNYIVGKDFALVTSQAGQNFYIGNNPVNTSGRYQPPSFIRPNPRYEEEDFRVRAEIALGRSLRPSEVSNYWFVEAFHFVEQEPAKWLKLTAKKFWRFWNWYEVPDNQNFYFFSNYSLLQRLPLPTFRLAAALGLTGMLLLLPWWKRLFPLYMTVVLYSMTVIAFYIFARYRLPVVPVLILFGSFFVCEAAAKATEKKWKWMGAGAGVFLGLFLLIGTHVDKIEYYTDSANAYCRLGAVYESQGDDPSALIAYRRATEVMPHYWASHYGLAQIYSRMGEVDMALEKYHYARAYNLGNPDICARIAFLYYQKGDIEQSIQYYETAANLKPDWNKPHFWLATLYEQRGDMAKAEAHRRKLKELQLTGEGVP</sequence>
<dbReference type="GO" id="GO:0005886">
    <property type="term" value="C:plasma membrane"/>
    <property type="evidence" value="ECO:0007669"/>
    <property type="project" value="UniProtKB-SubCell"/>
</dbReference>
<keyword evidence="7 9" id="KW-0472">Membrane</keyword>
<evidence type="ECO:0000256" key="8">
    <source>
        <dbReference type="PROSITE-ProRule" id="PRU00339"/>
    </source>
</evidence>
<evidence type="ECO:0000256" key="9">
    <source>
        <dbReference type="SAM" id="Phobius"/>
    </source>
</evidence>
<dbReference type="Gene3D" id="1.25.40.10">
    <property type="entry name" value="Tetratricopeptide repeat domain"/>
    <property type="match status" value="1"/>
</dbReference>
<dbReference type="SMART" id="SM00028">
    <property type="entry name" value="TPR"/>
    <property type="match status" value="3"/>
</dbReference>
<feature type="transmembrane region" description="Helical" evidence="9">
    <location>
        <begin position="141"/>
        <end position="160"/>
    </location>
</feature>
<evidence type="ECO:0000256" key="7">
    <source>
        <dbReference type="ARBA" id="ARBA00023136"/>
    </source>
</evidence>
<feature type="repeat" description="TPR" evidence="8">
    <location>
        <begin position="460"/>
        <end position="493"/>
    </location>
</feature>
<dbReference type="InterPro" id="IPR011990">
    <property type="entry name" value="TPR-like_helical_dom_sf"/>
</dbReference>
<feature type="transmembrane region" description="Helical" evidence="9">
    <location>
        <begin position="381"/>
        <end position="398"/>
    </location>
</feature>
<keyword evidence="3" id="KW-0328">Glycosyltransferase</keyword>
<feature type="transmembrane region" description="Helical" evidence="9">
    <location>
        <begin position="357"/>
        <end position="375"/>
    </location>
</feature>
<dbReference type="InterPro" id="IPR038731">
    <property type="entry name" value="RgtA/B/C-like"/>
</dbReference>
<evidence type="ECO:0000313" key="11">
    <source>
        <dbReference type="EMBL" id="RJP24746.1"/>
    </source>
</evidence>
<feature type="repeat" description="TPR" evidence="8">
    <location>
        <begin position="528"/>
        <end position="561"/>
    </location>
</feature>
<dbReference type="InterPro" id="IPR019734">
    <property type="entry name" value="TPR_rpt"/>
</dbReference>
<evidence type="ECO:0000256" key="1">
    <source>
        <dbReference type="ARBA" id="ARBA00004651"/>
    </source>
</evidence>
<feature type="transmembrane region" description="Helical" evidence="9">
    <location>
        <begin position="405"/>
        <end position="425"/>
    </location>
</feature>
<evidence type="ECO:0000256" key="3">
    <source>
        <dbReference type="ARBA" id="ARBA00022676"/>
    </source>
</evidence>
<dbReference type="EMBL" id="QZKU01000031">
    <property type="protein sequence ID" value="RJP24746.1"/>
    <property type="molecule type" value="Genomic_DNA"/>
</dbReference>
<evidence type="ECO:0000256" key="5">
    <source>
        <dbReference type="ARBA" id="ARBA00022692"/>
    </source>
</evidence>
<dbReference type="SUPFAM" id="SSF48452">
    <property type="entry name" value="TPR-like"/>
    <property type="match status" value="1"/>
</dbReference>
<feature type="transmembrane region" description="Helical" evidence="9">
    <location>
        <begin position="91"/>
        <end position="112"/>
    </location>
</feature>
<dbReference type="AlphaFoldDB" id="A0A3A4P2U4"/>
<accession>A0A3A4P2U4</accession>
<gene>
    <name evidence="11" type="ORF">C4520_03440</name>
</gene>
<dbReference type="Pfam" id="PF13231">
    <property type="entry name" value="PMT_2"/>
    <property type="match status" value="1"/>
</dbReference>
<evidence type="ECO:0000256" key="2">
    <source>
        <dbReference type="ARBA" id="ARBA00022475"/>
    </source>
</evidence>
<keyword evidence="5 9" id="KW-0812">Transmembrane</keyword>
<dbReference type="GO" id="GO:0016763">
    <property type="term" value="F:pentosyltransferase activity"/>
    <property type="evidence" value="ECO:0007669"/>
    <property type="project" value="TreeGrafter"/>
</dbReference>
<evidence type="ECO:0000256" key="6">
    <source>
        <dbReference type="ARBA" id="ARBA00022989"/>
    </source>
</evidence>
<dbReference type="PANTHER" id="PTHR33908">
    <property type="entry name" value="MANNOSYLTRANSFERASE YKCB-RELATED"/>
    <property type="match status" value="1"/>
</dbReference>
<feature type="domain" description="Glycosyltransferase RgtA/B/C/D-like" evidence="10">
    <location>
        <begin position="73"/>
        <end position="229"/>
    </location>
</feature>
<keyword evidence="2" id="KW-1003">Cell membrane</keyword>
<feature type="transmembrane region" description="Helical" evidence="9">
    <location>
        <begin position="12"/>
        <end position="33"/>
    </location>
</feature>
<keyword evidence="6 9" id="KW-1133">Transmembrane helix</keyword>
<protein>
    <recommendedName>
        <fullName evidence="10">Glycosyltransferase RgtA/B/C/D-like domain-containing protein</fullName>
    </recommendedName>
</protein>
<comment type="subcellular location">
    <subcellularLocation>
        <location evidence="1">Cell membrane</location>
        <topology evidence="1">Multi-pass membrane protein</topology>
    </subcellularLocation>
</comment>
<feature type="transmembrane region" description="Helical" evidence="9">
    <location>
        <begin position="212"/>
        <end position="231"/>
    </location>
</feature>
<keyword evidence="4" id="KW-0808">Transferase</keyword>
<name>A0A3A4P2U4_ABYX5</name>
<organism evidence="11 12">
    <name type="scientific">Abyssobacteria bacterium (strain SURF_5)</name>
    <dbReference type="NCBI Taxonomy" id="2093360"/>
    <lineage>
        <taxon>Bacteria</taxon>
        <taxon>Pseudomonadati</taxon>
        <taxon>Candidatus Hydrogenedentota</taxon>
        <taxon>Candidatus Abyssobacteria</taxon>
    </lineage>
</organism>
<feature type="transmembrane region" description="Helical" evidence="9">
    <location>
        <begin position="167"/>
        <end position="200"/>
    </location>
</feature>
<comment type="caution">
    <text evidence="11">The sequence shown here is derived from an EMBL/GenBank/DDBJ whole genome shotgun (WGS) entry which is preliminary data.</text>
</comment>
<feature type="transmembrane region" description="Helical" evidence="9">
    <location>
        <begin position="431"/>
        <end position="450"/>
    </location>
</feature>
<dbReference type="Pfam" id="PF13181">
    <property type="entry name" value="TPR_8"/>
    <property type="match status" value="2"/>
</dbReference>
<dbReference type="Proteomes" id="UP000265882">
    <property type="component" value="Unassembled WGS sequence"/>
</dbReference>
<dbReference type="PROSITE" id="PS50005">
    <property type="entry name" value="TPR"/>
    <property type="match status" value="2"/>
</dbReference>
<keyword evidence="8" id="KW-0802">TPR repeat</keyword>
<dbReference type="PANTHER" id="PTHR33908:SF11">
    <property type="entry name" value="MEMBRANE PROTEIN"/>
    <property type="match status" value="1"/>
</dbReference>
<dbReference type="GO" id="GO:0009103">
    <property type="term" value="P:lipopolysaccharide biosynthetic process"/>
    <property type="evidence" value="ECO:0007669"/>
    <property type="project" value="UniProtKB-ARBA"/>
</dbReference>